<accession>A0AAV4QQQ5</accession>
<proteinExistence type="predicted"/>
<reference evidence="1 2" key="1">
    <citation type="submission" date="2021-06" db="EMBL/GenBank/DDBJ databases">
        <title>Caerostris extrusa draft genome.</title>
        <authorList>
            <person name="Kono N."/>
            <person name="Arakawa K."/>
        </authorList>
    </citation>
    <scope>NUCLEOTIDE SEQUENCE [LARGE SCALE GENOMIC DNA]</scope>
</reference>
<protein>
    <submittedName>
        <fullName evidence="1">Uncharacterized protein</fullName>
    </submittedName>
</protein>
<dbReference type="EMBL" id="BPLR01006663">
    <property type="protein sequence ID" value="GIY11587.1"/>
    <property type="molecule type" value="Genomic_DNA"/>
</dbReference>
<dbReference type="AlphaFoldDB" id="A0AAV4QQQ5"/>
<name>A0AAV4QQQ5_CAEEX</name>
<keyword evidence="2" id="KW-1185">Reference proteome</keyword>
<sequence length="86" mass="9520">MSTGEIASINEQMSSEMMNQVAFIRNNKTIWGFAKHTRSFTKAKEGDTEISKTPNRVARDDKQSLVSIVQLVELGLPNLPLGVAEL</sequence>
<gene>
    <name evidence="1" type="ORF">CEXT_208751</name>
</gene>
<dbReference type="Proteomes" id="UP001054945">
    <property type="component" value="Unassembled WGS sequence"/>
</dbReference>
<comment type="caution">
    <text evidence="1">The sequence shown here is derived from an EMBL/GenBank/DDBJ whole genome shotgun (WGS) entry which is preliminary data.</text>
</comment>
<organism evidence="1 2">
    <name type="scientific">Caerostris extrusa</name>
    <name type="common">Bark spider</name>
    <name type="synonym">Caerostris bankana</name>
    <dbReference type="NCBI Taxonomy" id="172846"/>
    <lineage>
        <taxon>Eukaryota</taxon>
        <taxon>Metazoa</taxon>
        <taxon>Ecdysozoa</taxon>
        <taxon>Arthropoda</taxon>
        <taxon>Chelicerata</taxon>
        <taxon>Arachnida</taxon>
        <taxon>Araneae</taxon>
        <taxon>Araneomorphae</taxon>
        <taxon>Entelegynae</taxon>
        <taxon>Araneoidea</taxon>
        <taxon>Araneidae</taxon>
        <taxon>Caerostris</taxon>
    </lineage>
</organism>
<evidence type="ECO:0000313" key="1">
    <source>
        <dbReference type="EMBL" id="GIY11587.1"/>
    </source>
</evidence>
<evidence type="ECO:0000313" key="2">
    <source>
        <dbReference type="Proteomes" id="UP001054945"/>
    </source>
</evidence>